<dbReference type="RefSeq" id="XP_008811562.1">
    <property type="nucleotide sequence ID" value="XM_008813340.3"/>
</dbReference>
<reference evidence="9 11" key="2">
    <citation type="submission" date="2023-09" db="UniProtKB">
        <authorList>
            <consortium name="RefSeq"/>
        </authorList>
    </citation>
    <scope>IDENTIFICATION</scope>
    <source>
        <tissue evidence="9 10">Young leaves</tissue>
    </source>
</reference>
<keyword evidence="6" id="KW-0010">Activator</keyword>
<dbReference type="RefSeq" id="XP_038971418.1">
    <property type="nucleotide sequence ID" value="XM_039115490.1"/>
</dbReference>
<dbReference type="RefSeq" id="XP_008811592.1">
    <property type="nucleotide sequence ID" value="XM_008813370.4"/>
</dbReference>
<organism evidence="9">
    <name type="scientific">Phoenix dactylifera</name>
    <name type="common">Date palm</name>
    <dbReference type="NCBI Taxonomy" id="42345"/>
    <lineage>
        <taxon>Eukaryota</taxon>
        <taxon>Viridiplantae</taxon>
        <taxon>Streptophyta</taxon>
        <taxon>Embryophyta</taxon>
        <taxon>Tracheophyta</taxon>
        <taxon>Spermatophyta</taxon>
        <taxon>Magnoliopsida</taxon>
        <taxon>Liliopsida</taxon>
        <taxon>Arecaceae</taxon>
        <taxon>Coryphoideae</taxon>
        <taxon>Phoeniceae</taxon>
        <taxon>Phoenix</taxon>
    </lineage>
</organism>
<dbReference type="Proteomes" id="UP000228380">
    <property type="component" value="Chromosome 18"/>
</dbReference>
<comment type="subunit">
    <text evidence="6">Component of the Mediator complex.</text>
</comment>
<dbReference type="GO" id="GO:0016592">
    <property type="term" value="C:mediator complex"/>
    <property type="evidence" value="ECO:0007669"/>
    <property type="project" value="InterPro"/>
</dbReference>
<dbReference type="PANTHER" id="PTHR13208">
    <property type="entry name" value="MEDIATOR OF RNA POLYMERASE II TRANSCRIPTION SUBUNIT 4"/>
    <property type="match status" value="1"/>
</dbReference>
<evidence type="ECO:0000256" key="3">
    <source>
        <dbReference type="ARBA" id="ARBA00023015"/>
    </source>
</evidence>
<comment type="subcellular location">
    <subcellularLocation>
        <location evidence="1 6">Nucleus</location>
    </subcellularLocation>
</comment>
<evidence type="ECO:0000313" key="8">
    <source>
        <dbReference type="Proteomes" id="UP000228380"/>
    </source>
</evidence>
<feature type="region of interest" description="Disordered" evidence="7">
    <location>
        <begin position="383"/>
        <end position="437"/>
    </location>
</feature>
<protein>
    <recommendedName>
        <fullName evidence="6">Mediator of RNA polymerase II transcription subunit 4</fullName>
    </recommendedName>
    <alternativeName>
        <fullName evidence="6">Mediator complex subunit 4</fullName>
    </alternativeName>
</protein>
<dbReference type="GO" id="GO:0006357">
    <property type="term" value="P:regulation of transcription by RNA polymerase II"/>
    <property type="evidence" value="ECO:0007669"/>
    <property type="project" value="InterPro"/>
</dbReference>
<feature type="compositionally biased region" description="Basic and acidic residues" evidence="7">
    <location>
        <begin position="211"/>
        <end position="226"/>
    </location>
</feature>
<evidence type="ECO:0000256" key="6">
    <source>
        <dbReference type="RuleBase" id="RU364141"/>
    </source>
</evidence>
<reference evidence="8" key="1">
    <citation type="journal article" date="2019" name="Nat. Commun.">
        <title>Genome-wide association mapping of date palm fruit traits.</title>
        <authorList>
            <person name="Hazzouri K.M."/>
            <person name="Gros-Balthazard M."/>
            <person name="Flowers J.M."/>
            <person name="Copetti D."/>
            <person name="Lemansour A."/>
            <person name="Lebrun M."/>
            <person name="Masmoudi K."/>
            <person name="Ferrand S."/>
            <person name="Dhar M.I."/>
            <person name="Fresquez Z.A."/>
            <person name="Rosas U."/>
            <person name="Zhang J."/>
            <person name="Talag J."/>
            <person name="Lee S."/>
            <person name="Kudrna D."/>
            <person name="Powell R.F."/>
            <person name="Leitch I.J."/>
            <person name="Krueger R.R."/>
            <person name="Wing R.A."/>
            <person name="Amiri K.M.A."/>
            <person name="Purugganan M.D."/>
        </authorList>
    </citation>
    <scope>NUCLEOTIDE SEQUENCE [LARGE SCALE GENOMIC DNA]</scope>
    <source>
        <strain evidence="8">cv. Khalas</strain>
    </source>
</reference>
<evidence type="ECO:0000313" key="9">
    <source>
        <dbReference type="RefSeq" id="XP_008811562.1"/>
    </source>
</evidence>
<dbReference type="Pfam" id="PF10018">
    <property type="entry name" value="Med4"/>
    <property type="match status" value="1"/>
</dbReference>
<sequence length="437" mass="46516">MQSHTPPVMPSPARLGLTNAHSPSLPPNPGHNPNPNPNPKPAPSSSVSSSATAPTAGHHHPVTAATTTSSALLSLLPPLPRGQALLAQMASLATKLFDVSPHRAHWLASFRGSLPSFLPSASASATPLSSSCSSSTSAAPSSAKEVVALFTALQTQIFESVAELQEILDLQDSCLKIAGEIRAKDSTLLSFTKKIREAEQVLDQLVDDYSDYRRDPKRPKSDKDSFDSGYSTSLRSSLDLQEILSYAHRISYTTFAPPEHGAGLAPLRGALPPAPQENEMRASQLYHFADLDVGVPKKAPEAKERVADALAEVPLMEPTPPREEVPVPIPPPMLPITVPPGWRKGMPVELPSELPPPPPGWKPGDPITLPLDGVVVGNREEQRVGGVPGIPGMPAPPPKAPEAIQVKYVQLDINPDQDDYSSDYSSDVGSSDEDDED</sequence>
<comment type="function">
    <text evidence="6">Component of the Mediator complex, a coactivator involved in the regulated transcription of nearly all RNA polymerase II-dependent genes. Mediator functions as a bridge to convey information from gene-specific regulatory proteins to the basal RNA polymerase II transcription machinery. Mediator is recruited to promoters by direct interactions with regulatory proteins and serves as a scaffold for the assembly of a functional preinitiation complex with RNA polymerase II and the general transcription factors.</text>
</comment>
<dbReference type="KEGG" id="pda:103722667"/>
<evidence type="ECO:0000256" key="2">
    <source>
        <dbReference type="ARBA" id="ARBA00009626"/>
    </source>
</evidence>
<feature type="region of interest" description="Disordered" evidence="7">
    <location>
        <begin position="1"/>
        <end position="61"/>
    </location>
</feature>
<dbReference type="GeneID" id="103722667"/>
<evidence type="ECO:0000313" key="12">
    <source>
        <dbReference type="RefSeq" id="XP_038971418.1"/>
    </source>
</evidence>
<feature type="compositionally biased region" description="Pro residues" evidence="7">
    <location>
        <begin position="24"/>
        <end position="42"/>
    </location>
</feature>
<evidence type="ECO:0000256" key="1">
    <source>
        <dbReference type="ARBA" id="ARBA00004123"/>
    </source>
</evidence>
<proteinExistence type="inferred from homology"/>
<keyword evidence="4 6" id="KW-0804">Transcription</keyword>
<gene>
    <name evidence="9 10 11 12" type="primary">LOC103722667</name>
    <name evidence="6" type="synonym">MED4</name>
</gene>
<feature type="compositionally biased region" description="Pro residues" evidence="7">
    <location>
        <begin position="391"/>
        <end position="400"/>
    </location>
</feature>
<dbReference type="PANTHER" id="PTHR13208:SF2">
    <property type="entry name" value="MEDIATOR OF RNA POLYMERASE II TRANSCRIPTION SUBUNIT 4"/>
    <property type="match status" value="1"/>
</dbReference>
<feature type="compositionally biased region" description="Low complexity" evidence="7">
    <location>
        <begin position="43"/>
        <end position="61"/>
    </location>
</feature>
<evidence type="ECO:0000313" key="11">
    <source>
        <dbReference type="RefSeq" id="XP_008811592.1"/>
    </source>
</evidence>
<dbReference type="OrthoDB" id="1929813at2759"/>
<keyword evidence="8" id="KW-1185">Reference proteome</keyword>
<dbReference type="AlphaFoldDB" id="A0A8B7D2N8"/>
<keyword evidence="5 6" id="KW-0539">Nucleus</keyword>
<evidence type="ECO:0000256" key="4">
    <source>
        <dbReference type="ARBA" id="ARBA00023163"/>
    </source>
</evidence>
<evidence type="ECO:0000256" key="5">
    <source>
        <dbReference type="ARBA" id="ARBA00023242"/>
    </source>
</evidence>
<feature type="region of interest" description="Disordered" evidence="7">
    <location>
        <begin position="211"/>
        <end position="231"/>
    </location>
</feature>
<accession>A0A8B7D2N8</accession>
<evidence type="ECO:0000256" key="7">
    <source>
        <dbReference type="SAM" id="MobiDB-lite"/>
    </source>
</evidence>
<dbReference type="GO" id="GO:0070847">
    <property type="term" value="C:core mediator complex"/>
    <property type="evidence" value="ECO:0007669"/>
    <property type="project" value="TreeGrafter"/>
</dbReference>
<dbReference type="InterPro" id="IPR019258">
    <property type="entry name" value="Mediator_Med4"/>
</dbReference>
<dbReference type="RefSeq" id="XP_008811584.1">
    <property type="nucleotide sequence ID" value="XM_008813362.3"/>
</dbReference>
<keyword evidence="3 6" id="KW-0805">Transcription regulation</keyword>
<dbReference type="GO" id="GO:0003712">
    <property type="term" value="F:transcription coregulator activity"/>
    <property type="evidence" value="ECO:0007669"/>
    <property type="project" value="InterPro"/>
</dbReference>
<name>A0A8B7D2N8_PHODC</name>
<evidence type="ECO:0000313" key="10">
    <source>
        <dbReference type="RefSeq" id="XP_008811584.1"/>
    </source>
</evidence>
<comment type="similarity">
    <text evidence="2 6">Belongs to the Mediator complex subunit 4 family.</text>
</comment>